<dbReference type="EMBL" id="CP021255">
    <property type="protein sequence ID" value="AVD71655.1"/>
    <property type="molecule type" value="Genomic_DNA"/>
</dbReference>
<name>A0A2L1GPN9_9BACT</name>
<evidence type="ECO:0000313" key="2">
    <source>
        <dbReference type="EMBL" id="AVD71655.1"/>
    </source>
</evidence>
<dbReference type="AlphaFoldDB" id="A0A2L1GPN9"/>
<evidence type="ECO:0000256" key="1">
    <source>
        <dbReference type="SAM" id="Phobius"/>
    </source>
</evidence>
<feature type="transmembrane region" description="Helical" evidence="1">
    <location>
        <begin position="27"/>
        <end position="52"/>
    </location>
</feature>
<evidence type="ECO:0000313" key="3">
    <source>
        <dbReference type="Proteomes" id="UP000239867"/>
    </source>
</evidence>
<keyword evidence="1" id="KW-0812">Transmembrane</keyword>
<dbReference type="KEGG" id="deo:CAY53_09380"/>
<reference evidence="2 3" key="1">
    <citation type="journal article" date="2018" name="MBio">
        <title>Insights into the evolution of host association through the isolation and characterization of a novel human periodontal pathobiont, Desulfobulbus oralis.</title>
        <authorList>
            <person name="Cross K.L."/>
            <person name="Chirania P."/>
            <person name="Xiong W."/>
            <person name="Beall C.J."/>
            <person name="Elkins J.G."/>
            <person name="Giannone R.J."/>
            <person name="Griffen A.L."/>
            <person name="Guss A.M."/>
            <person name="Hettich R.L."/>
            <person name="Joshi S.S."/>
            <person name="Mokrzan E.M."/>
            <person name="Martin R.K."/>
            <person name="Zhulin I.B."/>
            <person name="Leys E.J."/>
            <person name="Podar M."/>
        </authorList>
    </citation>
    <scope>NUCLEOTIDE SEQUENCE [LARGE SCALE GENOMIC DNA]</scope>
    <source>
        <strain evidence="2 3">ORNL</strain>
    </source>
</reference>
<feature type="transmembrane region" description="Helical" evidence="1">
    <location>
        <begin position="98"/>
        <end position="118"/>
    </location>
</feature>
<sequence>MNLPCPLWLDALLIAPFRWPASPYLGMWLGSTLLALWCLILGELSYALVFLLQRRRLSQMQDDMVRLHNLSVDAIHSGDKAAYLAVNSLAQEKLGNNFFATAAAGMTAIWPLPFALAWMAQRFEGIVLYHLPGTTRSLGYVFVLLSAYIAEKLVFSRLKRHLPLFARIEAIKQADRERRGPMRPF</sequence>
<keyword evidence="1" id="KW-1133">Transmembrane helix</keyword>
<dbReference type="Proteomes" id="UP000239867">
    <property type="component" value="Chromosome"/>
</dbReference>
<accession>A0A2L1GPN9</accession>
<organism evidence="2 3">
    <name type="scientific">Desulfobulbus oralis</name>
    <dbReference type="NCBI Taxonomy" id="1986146"/>
    <lineage>
        <taxon>Bacteria</taxon>
        <taxon>Pseudomonadati</taxon>
        <taxon>Thermodesulfobacteriota</taxon>
        <taxon>Desulfobulbia</taxon>
        <taxon>Desulfobulbales</taxon>
        <taxon>Desulfobulbaceae</taxon>
        <taxon>Desulfobulbus</taxon>
    </lineage>
</organism>
<feature type="transmembrane region" description="Helical" evidence="1">
    <location>
        <begin position="138"/>
        <end position="155"/>
    </location>
</feature>
<keyword evidence="3" id="KW-1185">Reference proteome</keyword>
<protein>
    <submittedName>
        <fullName evidence="2">Uncharacterized protein</fullName>
    </submittedName>
</protein>
<gene>
    <name evidence="2" type="ORF">CAY53_09380</name>
</gene>
<keyword evidence="1" id="KW-0472">Membrane</keyword>
<proteinExistence type="predicted"/>